<evidence type="ECO:0000313" key="1">
    <source>
        <dbReference type="EMBL" id="KAK1148491.1"/>
    </source>
</evidence>
<evidence type="ECO:0000313" key="2">
    <source>
        <dbReference type="Proteomes" id="UP001177260"/>
    </source>
</evidence>
<accession>A0ACC3BDV4</accession>
<name>A0ACC3BDV4_9EURO</name>
<reference evidence="1 2" key="1">
    <citation type="journal article" date="2023" name="ACS Omega">
        <title>Identification of the Neoaspergillic Acid Biosynthesis Gene Cluster by Establishing an In Vitro CRISPR-Ribonucleoprotein Genetic System in Aspergillus melleus.</title>
        <authorList>
            <person name="Yuan B."/>
            <person name="Grau M.F."/>
            <person name="Murata R.M."/>
            <person name="Torok T."/>
            <person name="Venkateswaran K."/>
            <person name="Stajich J.E."/>
            <person name="Wang C.C.C."/>
        </authorList>
    </citation>
    <scope>NUCLEOTIDE SEQUENCE [LARGE SCALE GENOMIC DNA]</scope>
    <source>
        <strain evidence="1 2">IMV 1140</strain>
    </source>
</reference>
<keyword evidence="2" id="KW-1185">Reference proteome</keyword>
<organism evidence="1 2">
    <name type="scientific">Aspergillus melleus</name>
    <dbReference type="NCBI Taxonomy" id="138277"/>
    <lineage>
        <taxon>Eukaryota</taxon>
        <taxon>Fungi</taxon>
        <taxon>Dikarya</taxon>
        <taxon>Ascomycota</taxon>
        <taxon>Pezizomycotina</taxon>
        <taxon>Eurotiomycetes</taxon>
        <taxon>Eurotiomycetidae</taxon>
        <taxon>Eurotiales</taxon>
        <taxon>Aspergillaceae</taxon>
        <taxon>Aspergillus</taxon>
        <taxon>Aspergillus subgen. Circumdati</taxon>
    </lineage>
</organism>
<dbReference type="EMBL" id="JAOPJF010000007">
    <property type="protein sequence ID" value="KAK1148491.1"/>
    <property type="molecule type" value="Genomic_DNA"/>
</dbReference>
<gene>
    <name evidence="1" type="ORF">N8T08_009496</name>
</gene>
<dbReference type="Proteomes" id="UP001177260">
    <property type="component" value="Unassembled WGS sequence"/>
</dbReference>
<comment type="caution">
    <text evidence="1">The sequence shown here is derived from an EMBL/GenBank/DDBJ whole genome shotgun (WGS) entry which is preliminary data.</text>
</comment>
<proteinExistence type="predicted"/>
<protein>
    <submittedName>
        <fullName evidence="1">Uncharacterized protein</fullName>
    </submittedName>
</protein>
<sequence>MNAFVQQSRGGAWHLAGLASSFPDIQSQDDCSLIKPHCKAFSIPKTNNGPSTDDKAPIPANLDRPGRELKDQVLVFKFKGKFHAIDHHDWSFDLFSGQGDRGNYKLKVWEVQLRDPSATDGAHEPDDQEVWTIARH</sequence>